<proteinExistence type="predicted"/>
<keyword evidence="1" id="KW-0472">Membrane</keyword>
<evidence type="ECO:0000313" key="2">
    <source>
        <dbReference type="EMBL" id="KKQ18875.1"/>
    </source>
</evidence>
<sequence>MEYLIYPLMYFLVIGGIIFVIVKATAKRKPGAPPIDWRQFGVGTAIMFVLPFFIGFSTSAVFNELAKTESLIMMLVMAVIFLIVGFTISHHTVISTSLIAGSIIAIIYAIGINLESISPSVMAILAGLGVAILIYIAYKKFQEQEAK</sequence>
<accession>A0A0G0FYL7</accession>
<keyword evidence="1" id="KW-1133">Transmembrane helix</keyword>
<feature type="transmembrane region" description="Helical" evidence="1">
    <location>
        <begin position="6"/>
        <end position="25"/>
    </location>
</feature>
<organism evidence="2 3">
    <name type="scientific">Berkelbacteria bacterium GW2011_GWA1_36_9</name>
    <dbReference type="NCBI Taxonomy" id="1618331"/>
    <lineage>
        <taxon>Bacteria</taxon>
        <taxon>Candidatus Berkelbacteria</taxon>
    </lineage>
</organism>
<gene>
    <name evidence="2" type="ORF">US31_C0001G0062</name>
</gene>
<feature type="transmembrane region" description="Helical" evidence="1">
    <location>
        <begin position="93"/>
        <end position="111"/>
    </location>
</feature>
<comment type="caution">
    <text evidence="2">The sequence shown here is derived from an EMBL/GenBank/DDBJ whole genome shotgun (WGS) entry which is preliminary data.</text>
</comment>
<evidence type="ECO:0000256" key="1">
    <source>
        <dbReference type="SAM" id="Phobius"/>
    </source>
</evidence>
<feature type="transmembrane region" description="Helical" evidence="1">
    <location>
        <begin position="70"/>
        <end position="88"/>
    </location>
</feature>
<feature type="transmembrane region" description="Helical" evidence="1">
    <location>
        <begin position="117"/>
        <end position="138"/>
    </location>
</feature>
<protein>
    <submittedName>
        <fullName evidence="2">Uncharacterized protein</fullName>
    </submittedName>
</protein>
<reference evidence="2 3" key="1">
    <citation type="journal article" date="2015" name="Nature">
        <title>rRNA introns, odd ribosomes, and small enigmatic genomes across a large radiation of phyla.</title>
        <authorList>
            <person name="Brown C.T."/>
            <person name="Hug L.A."/>
            <person name="Thomas B.C."/>
            <person name="Sharon I."/>
            <person name="Castelle C.J."/>
            <person name="Singh A."/>
            <person name="Wilkins M.J."/>
            <person name="Williams K.H."/>
            <person name="Banfield J.F."/>
        </authorList>
    </citation>
    <scope>NUCLEOTIDE SEQUENCE [LARGE SCALE GENOMIC DNA]</scope>
</reference>
<dbReference type="Proteomes" id="UP000034508">
    <property type="component" value="Unassembled WGS sequence"/>
</dbReference>
<keyword evidence="1" id="KW-0812">Transmembrane</keyword>
<name>A0A0G0FYL7_9BACT</name>
<feature type="transmembrane region" description="Helical" evidence="1">
    <location>
        <begin position="37"/>
        <end position="58"/>
    </location>
</feature>
<evidence type="ECO:0000313" key="3">
    <source>
        <dbReference type="Proteomes" id="UP000034508"/>
    </source>
</evidence>
<dbReference type="AlphaFoldDB" id="A0A0G0FYL7"/>
<dbReference type="EMBL" id="LBSM01000001">
    <property type="protein sequence ID" value="KKQ18875.1"/>
    <property type="molecule type" value="Genomic_DNA"/>
</dbReference>